<evidence type="ECO:0000313" key="2">
    <source>
        <dbReference type="Proteomes" id="UP000265520"/>
    </source>
</evidence>
<dbReference type="AlphaFoldDB" id="A0A392UPH1"/>
<accession>A0A392UPH1</accession>
<name>A0A392UPH1_9FABA</name>
<proteinExistence type="predicted"/>
<protein>
    <submittedName>
        <fullName evidence="1">Uncharacterized protein</fullName>
    </submittedName>
</protein>
<keyword evidence="2" id="KW-1185">Reference proteome</keyword>
<organism evidence="1 2">
    <name type="scientific">Trifolium medium</name>
    <dbReference type="NCBI Taxonomy" id="97028"/>
    <lineage>
        <taxon>Eukaryota</taxon>
        <taxon>Viridiplantae</taxon>
        <taxon>Streptophyta</taxon>
        <taxon>Embryophyta</taxon>
        <taxon>Tracheophyta</taxon>
        <taxon>Spermatophyta</taxon>
        <taxon>Magnoliopsida</taxon>
        <taxon>eudicotyledons</taxon>
        <taxon>Gunneridae</taxon>
        <taxon>Pentapetalae</taxon>
        <taxon>rosids</taxon>
        <taxon>fabids</taxon>
        <taxon>Fabales</taxon>
        <taxon>Fabaceae</taxon>
        <taxon>Papilionoideae</taxon>
        <taxon>50 kb inversion clade</taxon>
        <taxon>NPAAA clade</taxon>
        <taxon>Hologalegina</taxon>
        <taxon>IRL clade</taxon>
        <taxon>Trifolieae</taxon>
        <taxon>Trifolium</taxon>
    </lineage>
</organism>
<comment type="caution">
    <text evidence="1">The sequence shown here is derived from an EMBL/GenBank/DDBJ whole genome shotgun (WGS) entry which is preliminary data.</text>
</comment>
<dbReference type="EMBL" id="LXQA010880549">
    <property type="protein sequence ID" value="MCI75342.1"/>
    <property type="molecule type" value="Genomic_DNA"/>
</dbReference>
<reference evidence="1 2" key="1">
    <citation type="journal article" date="2018" name="Front. Plant Sci.">
        <title>Red Clover (Trifolium pratense) and Zigzag Clover (T. medium) - A Picture of Genomic Similarities and Differences.</title>
        <authorList>
            <person name="Dluhosova J."/>
            <person name="Istvanek J."/>
            <person name="Nedelnik J."/>
            <person name="Repkova J."/>
        </authorList>
    </citation>
    <scope>NUCLEOTIDE SEQUENCE [LARGE SCALE GENOMIC DNA]</scope>
    <source>
        <strain evidence="2">cv. 10/8</strain>
        <tissue evidence="1">Leaf</tissue>
    </source>
</reference>
<evidence type="ECO:0000313" key="1">
    <source>
        <dbReference type="EMBL" id="MCI75342.1"/>
    </source>
</evidence>
<sequence>GTNPPRKTVDADLPIFRGANISEHIIGNIVLAFCIHGNSIPRLVRDPGLIRPGSGSGRLR</sequence>
<dbReference type="Proteomes" id="UP000265520">
    <property type="component" value="Unassembled WGS sequence"/>
</dbReference>
<feature type="non-terminal residue" evidence="1">
    <location>
        <position position="1"/>
    </location>
</feature>